<reference evidence="1 2" key="1">
    <citation type="journal article" date="2022" name="Int. J. Syst. Evol. Microbiol.">
        <title>Neobacillus kokaensis sp. nov., isolated from soil.</title>
        <authorList>
            <person name="Yuki K."/>
            <person name="Matsubara H."/>
            <person name="Yamaguchi S."/>
        </authorList>
    </citation>
    <scope>NUCLEOTIDE SEQUENCE [LARGE SCALE GENOMIC DNA]</scope>
    <source>
        <strain evidence="1 2">LOB 377</strain>
    </source>
</reference>
<comment type="caution">
    <text evidence="1">The sequence shown here is derived from an EMBL/GenBank/DDBJ whole genome shotgun (WGS) entry which is preliminary data.</text>
</comment>
<dbReference type="Gene3D" id="3.30.470.20">
    <property type="entry name" value="ATP-grasp fold, B domain"/>
    <property type="match status" value="1"/>
</dbReference>
<evidence type="ECO:0000313" key="2">
    <source>
        <dbReference type="Proteomes" id="UP000637074"/>
    </source>
</evidence>
<evidence type="ECO:0008006" key="3">
    <source>
        <dbReference type="Google" id="ProtNLM"/>
    </source>
</evidence>
<dbReference type="EMBL" id="BNDS01000013">
    <property type="protein sequence ID" value="GHH99562.1"/>
    <property type="molecule type" value="Genomic_DNA"/>
</dbReference>
<sequence>MSVPYIGILVDGLIYSGIKHGVPYFERIHFYEAACKKHHLIPCYFRLKDLNIETGQVNGLVKGNNGKYELKDLQIPAVIHNRGLFFNNSSKEKLKRLQRSGVMIFNDWNRYGKLMVHQILNRDEDLSRHLPETRKASLENLKEMMEKHNELIIKPNSGSLGGGVILIKRIDNEQWTVTSHQQRWPFTDKLPDILQKKASSKYYIIQQRIPLAKSEGSPFDLRVSVQKNGTGEWQVTGIVGKVAKKGSYVTNVAQGGTCRPLWEIVGGIPELDYDMIYKQIEEFSLQAVKELESHFPSLADVGLDIGLTEDGFPMFIECNGRDLRITFGKAKMMDVWKATYTTPISYARYLLDSKGKGE</sequence>
<evidence type="ECO:0000313" key="1">
    <source>
        <dbReference type="EMBL" id="GHH99562.1"/>
    </source>
</evidence>
<proteinExistence type="predicted"/>
<protein>
    <recommendedName>
        <fullName evidence="3">ATP-grasp domain-containing protein</fullName>
    </recommendedName>
</protein>
<dbReference type="SUPFAM" id="SSF56059">
    <property type="entry name" value="Glutathione synthetase ATP-binding domain-like"/>
    <property type="match status" value="1"/>
</dbReference>
<dbReference type="InterPro" id="IPR026838">
    <property type="entry name" value="YheC/D"/>
</dbReference>
<organism evidence="1 2">
    <name type="scientific">Neobacillus kokaensis</name>
    <dbReference type="NCBI Taxonomy" id="2759023"/>
    <lineage>
        <taxon>Bacteria</taxon>
        <taxon>Bacillati</taxon>
        <taxon>Bacillota</taxon>
        <taxon>Bacilli</taxon>
        <taxon>Bacillales</taxon>
        <taxon>Bacillaceae</taxon>
        <taxon>Neobacillus</taxon>
    </lineage>
</organism>
<accession>A0ABQ3N7J4</accession>
<gene>
    <name evidence="1" type="ORF">AM1BK_31050</name>
</gene>
<dbReference type="Pfam" id="PF14398">
    <property type="entry name" value="ATPgrasp_YheCD"/>
    <property type="match status" value="1"/>
</dbReference>
<name>A0ABQ3N7J4_9BACI</name>
<dbReference type="RefSeq" id="WP_191274337.1">
    <property type="nucleotide sequence ID" value="NZ_BNDS01000013.1"/>
</dbReference>
<keyword evidence="2" id="KW-1185">Reference proteome</keyword>
<dbReference type="Proteomes" id="UP000637074">
    <property type="component" value="Unassembled WGS sequence"/>
</dbReference>